<accession>A0A9Q1JQW8</accession>
<feature type="compositionally biased region" description="Low complexity" evidence="1">
    <location>
        <begin position="114"/>
        <end position="132"/>
    </location>
</feature>
<keyword evidence="3" id="KW-1185">Reference proteome</keyword>
<dbReference type="OrthoDB" id="1747146at2759"/>
<dbReference type="AlphaFoldDB" id="A0A9Q1JQW8"/>
<dbReference type="Proteomes" id="UP001153076">
    <property type="component" value="Unassembled WGS sequence"/>
</dbReference>
<dbReference type="PANTHER" id="PTHR34222">
    <property type="entry name" value="GAG_PRE-INTEGRS DOMAIN-CONTAINING PROTEIN"/>
    <property type="match status" value="1"/>
</dbReference>
<organism evidence="2 3">
    <name type="scientific">Carnegiea gigantea</name>
    <dbReference type="NCBI Taxonomy" id="171969"/>
    <lineage>
        <taxon>Eukaryota</taxon>
        <taxon>Viridiplantae</taxon>
        <taxon>Streptophyta</taxon>
        <taxon>Embryophyta</taxon>
        <taxon>Tracheophyta</taxon>
        <taxon>Spermatophyta</taxon>
        <taxon>Magnoliopsida</taxon>
        <taxon>eudicotyledons</taxon>
        <taxon>Gunneridae</taxon>
        <taxon>Pentapetalae</taxon>
        <taxon>Caryophyllales</taxon>
        <taxon>Cactineae</taxon>
        <taxon>Cactaceae</taxon>
        <taxon>Cactoideae</taxon>
        <taxon>Echinocereeae</taxon>
        <taxon>Carnegiea</taxon>
    </lineage>
</organism>
<comment type="caution">
    <text evidence="2">The sequence shown here is derived from an EMBL/GenBank/DDBJ whole genome shotgun (WGS) entry which is preliminary data.</text>
</comment>
<sequence length="239" mass="26386">MEDFKINMIESSALLSKNVEATNGEGRCSVCGNRGHIREKCWQIIGHPSWHPRSEKNPQKKVGASKQGQQNQGYGARLKGTGFRIANQAVVAENIMPSLTAQQIEQLLKLLPSSSSNKSSSVVQMSSTNSDSPLREKMTASPLFSSPTAISSQQRFAPIESTQHDSSKVSYIPYDTQPIQQQPVKRSTSLKKSPAWMTNYIAQVSAQQSPMVNQIDDSIASTVSTIQLRYFEARLLEVQ</sequence>
<gene>
    <name evidence="2" type="ORF">Cgig2_026563</name>
</gene>
<dbReference type="PANTHER" id="PTHR34222:SF97">
    <property type="entry name" value="CATALYTIC REGION, PUTATIVE-RELATED"/>
    <property type="match status" value="1"/>
</dbReference>
<name>A0A9Q1JQW8_9CARY</name>
<feature type="region of interest" description="Disordered" evidence="1">
    <location>
        <begin position="48"/>
        <end position="75"/>
    </location>
</feature>
<feature type="region of interest" description="Disordered" evidence="1">
    <location>
        <begin position="114"/>
        <end position="138"/>
    </location>
</feature>
<protein>
    <submittedName>
        <fullName evidence="2">Uncharacterized protein</fullName>
    </submittedName>
</protein>
<evidence type="ECO:0000313" key="2">
    <source>
        <dbReference type="EMBL" id="KAJ8429333.1"/>
    </source>
</evidence>
<reference evidence="2" key="1">
    <citation type="submission" date="2022-04" db="EMBL/GenBank/DDBJ databases">
        <title>Carnegiea gigantea Genome sequencing and assembly v2.</title>
        <authorList>
            <person name="Copetti D."/>
            <person name="Sanderson M.J."/>
            <person name="Burquez A."/>
            <person name="Wojciechowski M.F."/>
        </authorList>
    </citation>
    <scope>NUCLEOTIDE SEQUENCE</scope>
    <source>
        <strain evidence="2">SGP5-SGP5p</strain>
        <tissue evidence="2">Aerial part</tissue>
    </source>
</reference>
<evidence type="ECO:0000313" key="3">
    <source>
        <dbReference type="Proteomes" id="UP001153076"/>
    </source>
</evidence>
<evidence type="ECO:0000256" key="1">
    <source>
        <dbReference type="SAM" id="MobiDB-lite"/>
    </source>
</evidence>
<proteinExistence type="predicted"/>
<dbReference type="EMBL" id="JAKOGI010000906">
    <property type="protein sequence ID" value="KAJ8429333.1"/>
    <property type="molecule type" value="Genomic_DNA"/>
</dbReference>